<evidence type="ECO:0000313" key="3">
    <source>
        <dbReference type="WBParaSite" id="ALUE_0001738501-mRNA-1"/>
    </source>
</evidence>
<evidence type="ECO:0000313" key="2">
    <source>
        <dbReference type="Proteomes" id="UP000036681"/>
    </source>
</evidence>
<name>A0A0M3IGG3_ASCLU</name>
<dbReference type="WBParaSite" id="ALUE_0001738501-mRNA-1">
    <property type="protein sequence ID" value="ALUE_0001738501-mRNA-1"/>
    <property type="gene ID" value="ALUE_0001738501"/>
</dbReference>
<feature type="region of interest" description="Disordered" evidence="1">
    <location>
        <begin position="156"/>
        <end position="205"/>
    </location>
</feature>
<sequence>MAGGSGSHYCFRRPLEDTDIVRRVPRMALVSSEHVIEIPTQPEPSTLSSKLYGVVELEVQVSELLDNLSIALSCLYDLNSLSTSRNCTCLKAFKQHLARIITSLESLKASVQGTFKDVGLAEDLLTLSEKESQQGASPNDLKRSERLLVPSGTIVASPRFDGMSQSSHGTSSVTGRRMRAGEDLLTLSDPKESQQGASPNDLKRSERLLVPSGTIVASPCFDGVSQSSHGTSSVTGRRMRAGCSPTTHRQLVTLEALSEYCSSVRYLRSRNESSLYADDVGAVASGRFIRACLDGFRISRI</sequence>
<organism evidence="2 3">
    <name type="scientific">Ascaris lumbricoides</name>
    <name type="common">Giant roundworm</name>
    <dbReference type="NCBI Taxonomy" id="6252"/>
    <lineage>
        <taxon>Eukaryota</taxon>
        <taxon>Metazoa</taxon>
        <taxon>Ecdysozoa</taxon>
        <taxon>Nematoda</taxon>
        <taxon>Chromadorea</taxon>
        <taxon>Rhabditida</taxon>
        <taxon>Spirurina</taxon>
        <taxon>Ascaridomorpha</taxon>
        <taxon>Ascaridoidea</taxon>
        <taxon>Ascarididae</taxon>
        <taxon>Ascaris</taxon>
    </lineage>
</organism>
<protein>
    <submittedName>
        <fullName evidence="3">Wiskott-Aldrich syndrome protein family member</fullName>
    </submittedName>
</protein>
<proteinExistence type="predicted"/>
<accession>A0A0M3IGG3</accession>
<dbReference type="AlphaFoldDB" id="A0A0M3IGG3"/>
<keyword evidence="2" id="KW-1185">Reference proteome</keyword>
<evidence type="ECO:0000256" key="1">
    <source>
        <dbReference type="SAM" id="MobiDB-lite"/>
    </source>
</evidence>
<feature type="compositionally biased region" description="Polar residues" evidence="1">
    <location>
        <begin position="163"/>
        <end position="174"/>
    </location>
</feature>
<reference evidence="3" key="1">
    <citation type="submission" date="2017-02" db="UniProtKB">
        <authorList>
            <consortium name="WormBaseParasite"/>
        </authorList>
    </citation>
    <scope>IDENTIFICATION</scope>
</reference>
<dbReference type="Proteomes" id="UP000036681">
    <property type="component" value="Unplaced"/>
</dbReference>